<dbReference type="CDD" id="cd17929">
    <property type="entry name" value="DEXHc_priA"/>
    <property type="match status" value="1"/>
</dbReference>
<dbReference type="GO" id="GO:0006270">
    <property type="term" value="P:DNA replication initiation"/>
    <property type="evidence" value="ECO:0007669"/>
    <property type="project" value="TreeGrafter"/>
</dbReference>
<feature type="binding site" evidence="12">
    <location>
        <position position="403"/>
    </location>
    <ligand>
        <name>Zn(2+)</name>
        <dbReference type="ChEBI" id="CHEBI:29105"/>
        <label>2</label>
    </ligand>
</feature>
<dbReference type="InterPro" id="IPR042115">
    <property type="entry name" value="PriA_3primeBD_sf"/>
</dbReference>
<feature type="binding site" evidence="12">
    <location>
        <position position="400"/>
    </location>
    <ligand>
        <name>Zn(2+)</name>
        <dbReference type="ChEBI" id="CHEBI:29105"/>
        <label>2</label>
    </ligand>
</feature>
<keyword evidence="6 12" id="KW-0347">Helicase</keyword>
<dbReference type="SUPFAM" id="SSF52540">
    <property type="entry name" value="P-loop containing nucleoside triphosphate hydrolases"/>
    <property type="match status" value="1"/>
</dbReference>
<evidence type="ECO:0000256" key="6">
    <source>
        <dbReference type="ARBA" id="ARBA00022806"/>
    </source>
</evidence>
<dbReference type="Pfam" id="PF00270">
    <property type="entry name" value="DEAD"/>
    <property type="match status" value="1"/>
</dbReference>
<dbReference type="GO" id="GO:0008270">
    <property type="term" value="F:zinc ion binding"/>
    <property type="evidence" value="ECO:0007669"/>
    <property type="project" value="UniProtKB-UniRule"/>
</dbReference>
<feature type="binding site" evidence="12">
    <location>
        <position position="413"/>
    </location>
    <ligand>
        <name>Zn(2+)</name>
        <dbReference type="ChEBI" id="CHEBI:29105"/>
        <label>1</label>
    </ligand>
</feature>
<comment type="catalytic activity">
    <reaction evidence="11 12">
        <text>ATP + H2O = ADP + phosphate + H(+)</text>
        <dbReference type="Rhea" id="RHEA:13065"/>
        <dbReference type="ChEBI" id="CHEBI:15377"/>
        <dbReference type="ChEBI" id="CHEBI:15378"/>
        <dbReference type="ChEBI" id="CHEBI:30616"/>
        <dbReference type="ChEBI" id="CHEBI:43474"/>
        <dbReference type="ChEBI" id="CHEBI:456216"/>
        <dbReference type="EC" id="5.6.2.4"/>
    </reaction>
</comment>
<comment type="cofactor">
    <cofactor evidence="12">
        <name>Zn(2+)</name>
        <dbReference type="ChEBI" id="CHEBI:29105"/>
    </cofactor>
    <text evidence="12">Binds 2 zinc ions per subunit.</text>
</comment>
<evidence type="ECO:0000256" key="2">
    <source>
        <dbReference type="ARBA" id="ARBA00022705"/>
    </source>
</evidence>
<protein>
    <recommendedName>
        <fullName evidence="12">Replication restart protein PriA</fullName>
    </recommendedName>
    <alternativeName>
        <fullName evidence="12">ATP-dependent DNA helicase PriA</fullName>
        <ecNumber evidence="12">5.6.2.4</ecNumber>
    </alternativeName>
    <alternativeName>
        <fullName evidence="12">DNA 3'-5' helicase PriA</fullName>
    </alternativeName>
</protein>
<dbReference type="AlphaFoldDB" id="A0A9J6QY14"/>
<evidence type="ECO:0000256" key="12">
    <source>
        <dbReference type="HAMAP-Rule" id="MF_00983"/>
    </source>
</evidence>
<dbReference type="GO" id="GO:0003677">
    <property type="term" value="F:DNA binding"/>
    <property type="evidence" value="ECO:0007669"/>
    <property type="project" value="UniProtKB-UniRule"/>
</dbReference>
<feature type="binding site" evidence="12">
    <location>
        <position position="416"/>
    </location>
    <ligand>
        <name>Zn(2+)</name>
        <dbReference type="ChEBI" id="CHEBI:29105"/>
        <label>1</label>
    </ligand>
</feature>
<dbReference type="InterPro" id="IPR005259">
    <property type="entry name" value="PriA"/>
</dbReference>
<dbReference type="InterPro" id="IPR040498">
    <property type="entry name" value="PriA_CRR"/>
</dbReference>
<keyword evidence="2 12" id="KW-0235">DNA replication</keyword>
<evidence type="ECO:0000259" key="15">
    <source>
        <dbReference type="PROSITE" id="PS51194"/>
    </source>
</evidence>
<keyword evidence="5 12" id="KW-0378">Hydrolase</keyword>
<dbReference type="HAMAP" id="MF_00983">
    <property type="entry name" value="PriA"/>
    <property type="match status" value="1"/>
</dbReference>
<dbReference type="Proteomes" id="UP001065549">
    <property type="component" value="Unassembled WGS sequence"/>
</dbReference>
<dbReference type="Gene3D" id="3.40.50.300">
    <property type="entry name" value="P-loop containing nucleotide triphosphate hydrolases"/>
    <property type="match status" value="2"/>
</dbReference>
<evidence type="ECO:0000256" key="3">
    <source>
        <dbReference type="ARBA" id="ARBA00022723"/>
    </source>
</evidence>
<dbReference type="PANTHER" id="PTHR30580">
    <property type="entry name" value="PRIMOSOMAL PROTEIN N"/>
    <property type="match status" value="1"/>
</dbReference>
<dbReference type="SMART" id="SM00487">
    <property type="entry name" value="DEXDc"/>
    <property type="match status" value="1"/>
</dbReference>
<comment type="similarity">
    <text evidence="12">Belongs to the helicase family. PriA subfamily.</text>
</comment>
<feature type="domain" description="Helicase ATP-binding" evidence="14">
    <location>
        <begin position="144"/>
        <end position="311"/>
    </location>
</feature>
<evidence type="ECO:0000256" key="9">
    <source>
        <dbReference type="ARBA" id="ARBA00023125"/>
    </source>
</evidence>
<feature type="binding site" evidence="12">
    <location>
        <position position="376"/>
    </location>
    <ligand>
        <name>Zn(2+)</name>
        <dbReference type="ChEBI" id="CHEBI:29105"/>
        <label>1</label>
    </ligand>
</feature>
<keyword evidence="4 12" id="KW-0547">Nucleotide-binding</keyword>
<keyword evidence="10 12" id="KW-0413">Isomerase</keyword>
<keyword evidence="17" id="KW-1185">Reference proteome</keyword>
<keyword evidence="9 12" id="KW-0238">DNA-binding</keyword>
<dbReference type="GO" id="GO:1990077">
    <property type="term" value="C:primosome complex"/>
    <property type="evidence" value="ECO:0007669"/>
    <property type="project" value="UniProtKB-UniRule"/>
</dbReference>
<organism evidence="16 17">
    <name type="scientific">Hominibacterium faecale</name>
    <dbReference type="NCBI Taxonomy" id="2839743"/>
    <lineage>
        <taxon>Bacteria</taxon>
        <taxon>Bacillati</taxon>
        <taxon>Bacillota</taxon>
        <taxon>Clostridia</taxon>
        <taxon>Peptostreptococcales</taxon>
        <taxon>Anaerovoracaceae</taxon>
        <taxon>Hominibacterium</taxon>
    </lineage>
</organism>
<evidence type="ECO:0000256" key="10">
    <source>
        <dbReference type="ARBA" id="ARBA00023235"/>
    </source>
</evidence>
<evidence type="ECO:0000256" key="1">
    <source>
        <dbReference type="ARBA" id="ARBA00022515"/>
    </source>
</evidence>
<sequence>MKYINVAIDNKSEHTDTLYTYGCEDDQVRVGQKIRVPFGLGDRVKDAYVFQVLDEPEQEYKRLKFAGERDPEIFLTEEIIDTCLWMKRRYLCKYIDAVKCFTPAGSRSKRGKERNPYKDTQGEPQNIPSLTGEQKQVLEPIRQGLVQGRHRRFLLHGVTGSGKTEVYMQAAQTCLEQQRQVIMLVPEISLTKQIIERFIGRFGAEHIAVLHSRLSLGERYDEWRRIRSGQVSIVIGARSAVFAPLSRIGLIILDEEHEATYKSDMTPKYDTVEVALKRLQSHEGVLLLGSATPGISTYFRSEEGIYERLELTSRYNQVALPQVSVVDMRTELKDGNRSIISRPLYQAMKTALEKKKQIILFLNRRGYSTFISCRECGKVLKCPDCGISLTYHKEKNRAVCHYCGYEEVPPPICPDCGSHYIRYFGTGTEKVEETVREFFENTTIERLDLDTTKRKGSIERILNNFKKGKIHILIGTQLVAKGLDFKNVGLVGIISADVTLNIPDFRSPERTFQMITQAAGRAGRGDETGTVIIQSYTPDNYAVQLAAAQDYREFYETEIQFRKYMGYPPYSDLIQMVFASKDEEKVRAAAEVWYERILHHLKEDEKQHVFRPQPAPMSKVKEQYRYCLLIKCPQGKRRAYSEILDSIKEKEKIKKKEYTVTVDINPYSFV</sequence>
<evidence type="ECO:0000256" key="8">
    <source>
        <dbReference type="ARBA" id="ARBA00022840"/>
    </source>
</evidence>
<dbReference type="CDD" id="cd18804">
    <property type="entry name" value="SF2_C_priA"/>
    <property type="match status" value="1"/>
</dbReference>
<evidence type="ECO:0000256" key="4">
    <source>
        <dbReference type="ARBA" id="ARBA00022741"/>
    </source>
</evidence>
<feature type="domain" description="Helicase C-terminal" evidence="15">
    <location>
        <begin position="408"/>
        <end position="565"/>
    </location>
</feature>
<dbReference type="PANTHER" id="PTHR30580:SF0">
    <property type="entry name" value="PRIMOSOMAL PROTEIN N"/>
    <property type="match status" value="1"/>
</dbReference>
<dbReference type="InterPro" id="IPR041222">
    <property type="entry name" value="PriA_3primeBD"/>
</dbReference>
<name>A0A9J6QY14_9FIRM</name>
<comment type="function">
    <text evidence="12">Initiates the restart of stalled replication forks, which reloads the replicative helicase on sites other than the origin of replication. Recognizes and binds to abandoned replication forks and remodels them to uncover a helicase loading site. Promotes assembly of the primosome at these replication forks.</text>
</comment>
<feature type="binding site" evidence="12">
    <location>
        <position position="382"/>
    </location>
    <ligand>
        <name>Zn(2+)</name>
        <dbReference type="ChEBI" id="CHEBI:29105"/>
        <label>2</label>
    </ligand>
</feature>
<dbReference type="GO" id="GO:0043138">
    <property type="term" value="F:3'-5' DNA helicase activity"/>
    <property type="evidence" value="ECO:0007669"/>
    <property type="project" value="UniProtKB-EC"/>
</dbReference>
<evidence type="ECO:0000259" key="14">
    <source>
        <dbReference type="PROSITE" id="PS51192"/>
    </source>
</evidence>
<keyword evidence="1 12" id="KW-0639">Primosome</keyword>
<evidence type="ECO:0000256" key="13">
    <source>
        <dbReference type="SAM" id="MobiDB-lite"/>
    </source>
</evidence>
<dbReference type="EMBL" id="JAOSHN010000009">
    <property type="protein sequence ID" value="MCU7380383.1"/>
    <property type="molecule type" value="Genomic_DNA"/>
</dbReference>
<dbReference type="RefSeq" id="WP_253021088.1">
    <property type="nucleotide sequence ID" value="NZ_JAJAGH010000001.1"/>
</dbReference>
<keyword evidence="8 12" id="KW-0067">ATP-binding</keyword>
<comment type="catalytic activity">
    <reaction evidence="12">
        <text>Couples ATP hydrolysis with the unwinding of duplex DNA by translocating in the 3'-5' direction.</text>
        <dbReference type="EC" id="5.6.2.4"/>
    </reaction>
</comment>
<dbReference type="GO" id="GO:0005524">
    <property type="term" value="F:ATP binding"/>
    <property type="evidence" value="ECO:0007669"/>
    <property type="project" value="UniProtKB-UniRule"/>
</dbReference>
<dbReference type="GO" id="GO:0006269">
    <property type="term" value="P:DNA replication, synthesis of primer"/>
    <property type="evidence" value="ECO:0007669"/>
    <property type="project" value="UniProtKB-KW"/>
</dbReference>
<evidence type="ECO:0000313" key="17">
    <source>
        <dbReference type="Proteomes" id="UP001065549"/>
    </source>
</evidence>
<keyword evidence="3 12" id="KW-0479">Metal-binding</keyword>
<dbReference type="NCBIfam" id="TIGR00595">
    <property type="entry name" value="priA"/>
    <property type="match status" value="1"/>
</dbReference>
<feature type="region of interest" description="Disordered" evidence="13">
    <location>
        <begin position="106"/>
        <end position="128"/>
    </location>
</feature>
<evidence type="ECO:0000313" key="16">
    <source>
        <dbReference type="EMBL" id="MCU7380383.1"/>
    </source>
</evidence>
<comment type="caution">
    <text evidence="16">The sequence shown here is derived from an EMBL/GenBank/DDBJ whole genome shotgun (WGS) entry which is preliminary data.</text>
</comment>
<dbReference type="EC" id="5.6.2.4" evidence="12"/>
<feature type="binding site" evidence="12">
    <location>
        <position position="373"/>
    </location>
    <ligand>
        <name>Zn(2+)</name>
        <dbReference type="ChEBI" id="CHEBI:29105"/>
        <label>1</label>
    </ligand>
</feature>
<dbReference type="InterPro" id="IPR041236">
    <property type="entry name" value="PriA_C"/>
</dbReference>
<dbReference type="Gene3D" id="3.40.1440.60">
    <property type="entry name" value="PriA, 3(prime) DNA-binding domain"/>
    <property type="match status" value="1"/>
</dbReference>
<dbReference type="InterPro" id="IPR001650">
    <property type="entry name" value="Helicase_C-like"/>
</dbReference>
<gene>
    <name evidence="12 16" type="primary">priA</name>
    <name evidence="16" type="ORF">OBO34_18900</name>
</gene>
<proteinExistence type="inferred from homology"/>
<dbReference type="FunFam" id="3.40.50.300:FF:000489">
    <property type="entry name" value="Primosome assembly protein PriA"/>
    <property type="match status" value="1"/>
</dbReference>
<dbReference type="GO" id="GO:0006310">
    <property type="term" value="P:DNA recombination"/>
    <property type="evidence" value="ECO:0007669"/>
    <property type="project" value="InterPro"/>
</dbReference>
<evidence type="ECO:0000256" key="11">
    <source>
        <dbReference type="ARBA" id="ARBA00048988"/>
    </source>
</evidence>
<dbReference type="PROSITE" id="PS51194">
    <property type="entry name" value="HELICASE_CTER"/>
    <property type="match status" value="1"/>
</dbReference>
<dbReference type="InterPro" id="IPR027417">
    <property type="entry name" value="P-loop_NTPase"/>
</dbReference>
<dbReference type="Pfam" id="PF18319">
    <property type="entry name" value="Zn_ribbon_PriA"/>
    <property type="match status" value="1"/>
</dbReference>
<dbReference type="GO" id="GO:0016787">
    <property type="term" value="F:hydrolase activity"/>
    <property type="evidence" value="ECO:0007669"/>
    <property type="project" value="UniProtKB-KW"/>
</dbReference>
<dbReference type="InterPro" id="IPR014001">
    <property type="entry name" value="Helicase_ATP-bd"/>
</dbReference>
<comment type="subunit">
    <text evidence="12">Component of the replication restart primosome.</text>
</comment>
<evidence type="ECO:0000256" key="5">
    <source>
        <dbReference type="ARBA" id="ARBA00022801"/>
    </source>
</evidence>
<dbReference type="InterPro" id="IPR011545">
    <property type="entry name" value="DEAD/DEAH_box_helicase_dom"/>
</dbReference>
<dbReference type="Pfam" id="PF17764">
    <property type="entry name" value="PriA_3primeBD"/>
    <property type="match status" value="1"/>
</dbReference>
<dbReference type="Pfam" id="PF18074">
    <property type="entry name" value="PriA_C"/>
    <property type="match status" value="1"/>
</dbReference>
<dbReference type="Pfam" id="PF00271">
    <property type="entry name" value="Helicase_C"/>
    <property type="match status" value="1"/>
</dbReference>
<dbReference type="GO" id="GO:0006302">
    <property type="term" value="P:double-strand break repair"/>
    <property type="evidence" value="ECO:0007669"/>
    <property type="project" value="InterPro"/>
</dbReference>
<evidence type="ECO:0000256" key="7">
    <source>
        <dbReference type="ARBA" id="ARBA00022833"/>
    </source>
</evidence>
<feature type="binding site" evidence="12">
    <location>
        <position position="385"/>
    </location>
    <ligand>
        <name>Zn(2+)</name>
        <dbReference type="ChEBI" id="CHEBI:29105"/>
        <label>2</label>
    </ligand>
</feature>
<keyword evidence="7 12" id="KW-0862">Zinc</keyword>
<accession>A0A9J6QY14</accession>
<dbReference type="PROSITE" id="PS51192">
    <property type="entry name" value="HELICASE_ATP_BIND_1"/>
    <property type="match status" value="1"/>
</dbReference>
<dbReference type="SMART" id="SM00490">
    <property type="entry name" value="HELICc"/>
    <property type="match status" value="1"/>
</dbReference>
<reference evidence="16" key="1">
    <citation type="submission" date="2022-09" db="EMBL/GenBank/DDBJ databases">
        <title>Culturomic study of gut microbiota in children with autism spectrum disorder.</title>
        <authorList>
            <person name="Efimov B.A."/>
            <person name="Chaplin A.V."/>
            <person name="Sokolova S.R."/>
            <person name="Pikina A.P."/>
            <person name="Korzhanova M."/>
            <person name="Belova V."/>
            <person name="Korostin D."/>
        </authorList>
    </citation>
    <scope>NUCLEOTIDE SEQUENCE</scope>
    <source>
        <strain evidence="16">ASD5510</strain>
    </source>
</reference>